<dbReference type="Pfam" id="PF02575">
    <property type="entry name" value="YbaB_DNA_bd"/>
    <property type="match status" value="1"/>
</dbReference>
<keyword evidence="3" id="KW-1185">Reference proteome</keyword>
<protein>
    <recommendedName>
        <fullName evidence="4">YbaB/EbfC family DNA-binding protein</fullName>
    </recommendedName>
</protein>
<evidence type="ECO:0008006" key="4">
    <source>
        <dbReference type="Google" id="ProtNLM"/>
    </source>
</evidence>
<reference evidence="2 3" key="1">
    <citation type="submission" date="2019-10" db="EMBL/GenBank/DDBJ databases">
        <title>Nocardia macrotermitis sp. nov. and Nocardia aurantia sp. nov., isolated from the gut of fungus growing-termite Macrotermes natalensis.</title>
        <authorList>
            <person name="Benndorf R."/>
            <person name="Schwitalla J."/>
            <person name="Martin K."/>
            <person name="De Beer W."/>
            <person name="Kaster A.-K."/>
            <person name="Vollmers J."/>
            <person name="Poulsen M."/>
            <person name="Beemelmanns C."/>
        </authorList>
    </citation>
    <scope>NUCLEOTIDE SEQUENCE [LARGE SCALE GENOMIC DNA]</scope>
    <source>
        <strain evidence="2 3">RB56</strain>
    </source>
</reference>
<dbReference type="RefSeq" id="WP_153338825.1">
    <property type="nucleotide sequence ID" value="NZ_WEGI01000001.1"/>
</dbReference>
<organism evidence="2 3">
    <name type="scientific">Nocardia aurantia</name>
    <dbReference type="NCBI Taxonomy" id="2585199"/>
    <lineage>
        <taxon>Bacteria</taxon>
        <taxon>Bacillati</taxon>
        <taxon>Actinomycetota</taxon>
        <taxon>Actinomycetes</taxon>
        <taxon>Mycobacteriales</taxon>
        <taxon>Nocardiaceae</taxon>
        <taxon>Nocardia</taxon>
    </lineage>
</organism>
<dbReference type="Proteomes" id="UP000431401">
    <property type="component" value="Unassembled WGS sequence"/>
</dbReference>
<dbReference type="InterPro" id="IPR004401">
    <property type="entry name" value="YbaB/EbfC"/>
</dbReference>
<proteinExistence type="predicted"/>
<accession>A0A7K0DI76</accession>
<feature type="region of interest" description="Disordered" evidence="1">
    <location>
        <begin position="119"/>
        <end position="163"/>
    </location>
</feature>
<dbReference type="GO" id="GO:0003677">
    <property type="term" value="F:DNA binding"/>
    <property type="evidence" value="ECO:0007669"/>
    <property type="project" value="InterPro"/>
</dbReference>
<feature type="compositionally biased region" description="Basic and acidic residues" evidence="1">
    <location>
        <begin position="136"/>
        <end position="147"/>
    </location>
</feature>
<name>A0A7K0DI76_9NOCA</name>
<evidence type="ECO:0000313" key="3">
    <source>
        <dbReference type="Proteomes" id="UP000431401"/>
    </source>
</evidence>
<dbReference type="SUPFAM" id="SSF82607">
    <property type="entry name" value="YbaB-like"/>
    <property type="match status" value="1"/>
</dbReference>
<gene>
    <name evidence="2" type="ORF">NRB56_05360</name>
</gene>
<evidence type="ECO:0000256" key="1">
    <source>
        <dbReference type="SAM" id="MobiDB-lite"/>
    </source>
</evidence>
<dbReference type="InterPro" id="IPR036894">
    <property type="entry name" value="YbaB-like_sf"/>
</dbReference>
<dbReference type="OrthoDB" id="4552243at2"/>
<dbReference type="AlphaFoldDB" id="A0A7K0DI76"/>
<sequence>MSRPNERLVTDFAQFLDSFHDVMAQMIDARQRRDELTASASVERGRITVEVNASGSIVRTTFSEDIDDLSYGQIARATVTAAQQAAAEVKRKADELLAPLLAARASLPKLGDFIEGLPALQDGLATPPPAPLTPPGERENDSARPEFEDAVEYRPTPRGTFDR</sequence>
<comment type="caution">
    <text evidence="2">The sequence shown here is derived from an EMBL/GenBank/DDBJ whole genome shotgun (WGS) entry which is preliminary data.</text>
</comment>
<evidence type="ECO:0000313" key="2">
    <source>
        <dbReference type="EMBL" id="MQY24982.1"/>
    </source>
</evidence>
<dbReference type="EMBL" id="WEGI01000001">
    <property type="protein sequence ID" value="MQY24982.1"/>
    <property type="molecule type" value="Genomic_DNA"/>
</dbReference>
<dbReference type="Gene3D" id="3.30.1310.10">
    <property type="entry name" value="Nucleoid-associated protein YbaB-like domain"/>
    <property type="match status" value="1"/>
</dbReference>